<evidence type="ECO:0000259" key="7">
    <source>
        <dbReference type="PROSITE" id="PS51462"/>
    </source>
</evidence>
<dbReference type="InterPro" id="IPR020476">
    <property type="entry name" value="Nudix_hydrolase"/>
</dbReference>
<feature type="compositionally biased region" description="Basic and acidic residues" evidence="6">
    <location>
        <begin position="122"/>
        <end position="139"/>
    </location>
</feature>
<dbReference type="InterPro" id="IPR015797">
    <property type="entry name" value="NUDIX_hydrolase-like_dom_sf"/>
</dbReference>
<comment type="similarity">
    <text evidence="2 5">Belongs to the Nudix hydrolase family.</text>
</comment>
<proteinExistence type="inferred from homology"/>
<dbReference type="PROSITE" id="PS00893">
    <property type="entry name" value="NUDIX_BOX"/>
    <property type="match status" value="1"/>
</dbReference>
<dbReference type="InterPro" id="IPR000086">
    <property type="entry name" value="NUDIX_hydrolase_dom"/>
</dbReference>
<dbReference type="PRINTS" id="PR00502">
    <property type="entry name" value="NUDIXFAMILY"/>
</dbReference>
<dbReference type="PROSITE" id="PS51462">
    <property type="entry name" value="NUDIX"/>
    <property type="match status" value="1"/>
</dbReference>
<evidence type="ECO:0000256" key="6">
    <source>
        <dbReference type="SAM" id="MobiDB-lite"/>
    </source>
</evidence>
<dbReference type="Gene3D" id="3.90.79.10">
    <property type="entry name" value="Nucleoside Triphosphate Pyrophosphohydrolase"/>
    <property type="match status" value="1"/>
</dbReference>
<dbReference type="PANTHER" id="PTHR43046:SF12">
    <property type="entry name" value="GDP-MANNOSE MANNOSYL HYDROLASE"/>
    <property type="match status" value="1"/>
</dbReference>
<keyword evidence="9" id="KW-1185">Reference proteome</keyword>
<reference evidence="8 9" key="1">
    <citation type="journal article" date="2017" name="Biochemistry">
        <title>Identification of the Biosynthetic Pathway for the Antibiotic Bicyclomycin.</title>
        <authorList>
            <person name="Patteson J."/>
            <person name="Cai W."/>
            <person name="Johnson R.A."/>
            <person name="Santa Maria K."/>
            <person name="Li B."/>
        </authorList>
    </citation>
    <scope>NUCLEOTIDE SEQUENCE [LARGE SCALE GENOMIC DNA]</scope>
    <source>
        <strain evidence="8 9">ATCC 21532</strain>
    </source>
</reference>
<dbReference type="AlphaFoldDB" id="A0A2G1XM63"/>
<dbReference type="InterPro" id="IPR020084">
    <property type="entry name" value="NUDIX_hydrolase_CS"/>
</dbReference>
<sequence length="180" mass="20132">MPSETLRVGAGVFIQHDDGRILLVHHAKTGYWVIPGGKAEPGETPRQCAVREAREETGLDGRPGRLLAVQHLTADRYWGSKYIADPYELFVFALHVHLDQYADIRVPDGELLGWDWYSPDERGTGHGRDRGHSQWDLRLPRGPSRAGVAAEQVPLFETMRAVRPYARDGAHPPTSHPKEG</sequence>
<dbReference type="PANTHER" id="PTHR43046">
    <property type="entry name" value="GDP-MANNOSE MANNOSYL HYDROLASE"/>
    <property type="match status" value="1"/>
</dbReference>
<dbReference type="Pfam" id="PF00293">
    <property type="entry name" value="NUDIX"/>
    <property type="match status" value="1"/>
</dbReference>
<dbReference type="Proteomes" id="UP000222531">
    <property type="component" value="Unassembled WGS sequence"/>
</dbReference>
<evidence type="ECO:0000256" key="2">
    <source>
        <dbReference type="ARBA" id="ARBA00005582"/>
    </source>
</evidence>
<comment type="cofactor">
    <cofactor evidence="1">
        <name>Mg(2+)</name>
        <dbReference type="ChEBI" id="CHEBI:18420"/>
    </cofactor>
</comment>
<name>A0A2G1XM63_STRCJ</name>
<evidence type="ECO:0000313" key="9">
    <source>
        <dbReference type="Proteomes" id="UP000222531"/>
    </source>
</evidence>
<dbReference type="RefSeq" id="WP_099198442.1">
    <property type="nucleotide sequence ID" value="NZ_JBIRXA010000022.1"/>
</dbReference>
<organism evidence="8 9">
    <name type="scientific">Streptomyces cinnamoneus</name>
    <name type="common">Streptoverticillium cinnamoneum</name>
    <dbReference type="NCBI Taxonomy" id="53446"/>
    <lineage>
        <taxon>Bacteria</taxon>
        <taxon>Bacillati</taxon>
        <taxon>Actinomycetota</taxon>
        <taxon>Actinomycetes</taxon>
        <taxon>Kitasatosporales</taxon>
        <taxon>Streptomycetaceae</taxon>
        <taxon>Streptomyces</taxon>
        <taxon>Streptomyces cinnamoneus group</taxon>
    </lineage>
</organism>
<keyword evidence="4" id="KW-0460">Magnesium</keyword>
<evidence type="ECO:0000256" key="5">
    <source>
        <dbReference type="RuleBase" id="RU003476"/>
    </source>
</evidence>
<accession>A0A2G1XM63</accession>
<dbReference type="EMBL" id="NHZO01000084">
    <property type="protein sequence ID" value="PHQ52354.1"/>
    <property type="molecule type" value="Genomic_DNA"/>
</dbReference>
<evidence type="ECO:0000313" key="8">
    <source>
        <dbReference type="EMBL" id="PHQ52354.1"/>
    </source>
</evidence>
<dbReference type="GO" id="GO:0016787">
    <property type="term" value="F:hydrolase activity"/>
    <property type="evidence" value="ECO:0007669"/>
    <property type="project" value="UniProtKB-KW"/>
</dbReference>
<evidence type="ECO:0000256" key="3">
    <source>
        <dbReference type="ARBA" id="ARBA00022801"/>
    </source>
</evidence>
<dbReference type="OrthoDB" id="9804442at2"/>
<evidence type="ECO:0000256" key="4">
    <source>
        <dbReference type="ARBA" id="ARBA00022842"/>
    </source>
</evidence>
<comment type="caution">
    <text evidence="8">The sequence shown here is derived from an EMBL/GenBank/DDBJ whole genome shotgun (WGS) entry which is preliminary data.</text>
</comment>
<protein>
    <recommendedName>
        <fullName evidence="7">Nudix hydrolase domain-containing protein</fullName>
    </recommendedName>
</protein>
<evidence type="ECO:0000256" key="1">
    <source>
        <dbReference type="ARBA" id="ARBA00001946"/>
    </source>
</evidence>
<keyword evidence="3 5" id="KW-0378">Hydrolase</keyword>
<feature type="domain" description="Nudix hydrolase" evidence="7">
    <location>
        <begin position="5"/>
        <end position="144"/>
    </location>
</feature>
<feature type="region of interest" description="Disordered" evidence="6">
    <location>
        <begin position="122"/>
        <end position="150"/>
    </location>
</feature>
<dbReference type="SUPFAM" id="SSF55811">
    <property type="entry name" value="Nudix"/>
    <property type="match status" value="1"/>
</dbReference>
<gene>
    <name evidence="8" type="ORF">BLA24_07830</name>
</gene>